<dbReference type="Gene3D" id="1.10.510.10">
    <property type="entry name" value="Transferase(Phosphotransferase) domain 1"/>
    <property type="match status" value="1"/>
</dbReference>
<name>A0A835XH84_9CHLO</name>
<dbReference type="FunFam" id="1.10.510.10:FF:000813">
    <property type="entry name" value="Aurora-like kinase"/>
    <property type="match status" value="1"/>
</dbReference>
<feature type="compositionally biased region" description="Low complexity" evidence="9">
    <location>
        <begin position="106"/>
        <end position="117"/>
    </location>
</feature>
<keyword evidence="12" id="KW-1185">Reference proteome</keyword>
<feature type="region of interest" description="Disordered" evidence="9">
    <location>
        <begin position="160"/>
        <end position="274"/>
    </location>
</feature>
<reference evidence="11" key="1">
    <citation type="journal article" date="2020" name="bioRxiv">
        <title>Comparative genomics of Chlamydomonas.</title>
        <authorList>
            <person name="Craig R.J."/>
            <person name="Hasan A.R."/>
            <person name="Ness R.W."/>
            <person name="Keightley P.D."/>
        </authorList>
    </citation>
    <scope>NUCLEOTIDE SEQUENCE</scope>
    <source>
        <strain evidence="11">CCAP 11/70</strain>
    </source>
</reference>
<dbReference type="GO" id="GO:0005524">
    <property type="term" value="F:ATP binding"/>
    <property type="evidence" value="ECO:0007669"/>
    <property type="project" value="UniProtKB-KW"/>
</dbReference>
<dbReference type="SUPFAM" id="SSF56112">
    <property type="entry name" value="Protein kinase-like (PK-like)"/>
    <property type="match status" value="1"/>
</dbReference>
<keyword evidence="1" id="KW-0723">Serine/threonine-protein kinase</keyword>
<keyword evidence="5 7" id="KW-0067">ATP-binding</keyword>
<evidence type="ECO:0000313" key="11">
    <source>
        <dbReference type="EMBL" id="KAG2483052.1"/>
    </source>
</evidence>
<keyword evidence="3 7" id="KW-0547">Nucleotide-binding</keyword>
<keyword evidence="2" id="KW-0808">Transferase</keyword>
<organism evidence="11 12">
    <name type="scientific">Edaphochlamys debaryana</name>
    <dbReference type="NCBI Taxonomy" id="47281"/>
    <lineage>
        <taxon>Eukaryota</taxon>
        <taxon>Viridiplantae</taxon>
        <taxon>Chlorophyta</taxon>
        <taxon>core chlorophytes</taxon>
        <taxon>Chlorophyceae</taxon>
        <taxon>CS clade</taxon>
        <taxon>Chlamydomonadales</taxon>
        <taxon>Chlamydomonadales incertae sedis</taxon>
        <taxon>Edaphochlamys</taxon>
    </lineage>
</organism>
<evidence type="ECO:0000256" key="6">
    <source>
        <dbReference type="PIRSR" id="PIRSR630616-1"/>
    </source>
</evidence>
<dbReference type="EMBL" id="JAEHOE010000192">
    <property type="protein sequence ID" value="KAG2483052.1"/>
    <property type="molecule type" value="Genomic_DNA"/>
</dbReference>
<feature type="domain" description="Protein kinase" evidence="10">
    <location>
        <begin position="301"/>
        <end position="563"/>
    </location>
</feature>
<dbReference type="Proteomes" id="UP000612055">
    <property type="component" value="Unassembled WGS sequence"/>
</dbReference>
<dbReference type="InterPro" id="IPR000719">
    <property type="entry name" value="Prot_kinase_dom"/>
</dbReference>
<feature type="compositionally biased region" description="Low complexity" evidence="9">
    <location>
        <begin position="252"/>
        <end position="262"/>
    </location>
</feature>
<proteinExistence type="predicted"/>
<feature type="compositionally biased region" description="Basic and acidic residues" evidence="9">
    <location>
        <begin position="1"/>
        <end position="11"/>
    </location>
</feature>
<sequence>MRQLDNKEEGGFRPQRMSQGMVPVEPRTSCSSAGRSGADKAGGGACSSGRLLPPGRMSGSGLPSTASPPNAPAPAKPRRALASFLRSMAATPLGRVLSGGGEKSQAVEVQAEGQAEATLERSPLSPRMLLKSPTSPAQRTRAPWAAESLATPFANAVTAGHVAAPPSPRSQAAAPSTPVAAAQALAAAGSSAGSSSCCGSSGGSSASSSSHALTTASQAASPSTGASAKGSGGSASGLSKSTQLGEELALTPSSPARRGVSPRPVPPPFVALTRPTQDGPVAVWSNVPATMHRRMWCRDDYHVSRNIYKGYASEVFKAVCLKSGRDVVLKAYSLSSLSSFLTHQALREVSIHSRLEHPSIVQFLGAFKEGDFLVLVLEYVAGGSLDRARRKLGGRLSEAQAQQLVMLPLLRALAHLHARGVVHRDIKPENLLFTPEWQLKVCDMGVSVCLAEERAVTRTGSKDYMAPEVTLCPLKRTPADNKDSEAMAYTPAVDVWSLGVVAYELLTGFTPFQGGPPAPSRPAPSLVFPGSVSPAARDFVMSCLAMRPEERPTVQQLLRHGWMAAAVAEASKPRA</sequence>
<evidence type="ECO:0000256" key="5">
    <source>
        <dbReference type="ARBA" id="ARBA00022840"/>
    </source>
</evidence>
<dbReference type="InterPro" id="IPR008271">
    <property type="entry name" value="Ser/Thr_kinase_AS"/>
</dbReference>
<keyword evidence="4" id="KW-0418">Kinase</keyword>
<feature type="active site" description="Proton acceptor" evidence="6">
    <location>
        <position position="425"/>
    </location>
</feature>
<protein>
    <recommendedName>
        <fullName evidence="10">Protein kinase domain-containing protein</fullName>
    </recommendedName>
</protein>
<evidence type="ECO:0000256" key="8">
    <source>
        <dbReference type="PIRSR" id="PIRSR630616-3"/>
    </source>
</evidence>
<feature type="cross-link" description="Glycyl lysine isopeptide (Lys-Gly) (interchain with G-Cter in SUMO2)" evidence="8">
    <location>
        <position position="427"/>
    </location>
</feature>
<feature type="binding site" evidence="7">
    <location>
        <begin position="429"/>
        <end position="430"/>
    </location>
    <ligand>
        <name>ATP</name>
        <dbReference type="ChEBI" id="CHEBI:30616"/>
    </ligand>
</feature>
<dbReference type="GO" id="GO:0004674">
    <property type="term" value="F:protein serine/threonine kinase activity"/>
    <property type="evidence" value="ECO:0007669"/>
    <property type="project" value="UniProtKB-KW"/>
</dbReference>
<evidence type="ECO:0000256" key="4">
    <source>
        <dbReference type="ARBA" id="ARBA00022777"/>
    </source>
</evidence>
<feature type="binding site" evidence="7">
    <location>
        <position position="330"/>
    </location>
    <ligand>
        <name>ATP</name>
        <dbReference type="ChEBI" id="CHEBI:30616"/>
    </ligand>
</feature>
<dbReference type="InterPro" id="IPR030616">
    <property type="entry name" value="Aur-like"/>
</dbReference>
<evidence type="ECO:0000313" key="12">
    <source>
        <dbReference type="Proteomes" id="UP000612055"/>
    </source>
</evidence>
<feature type="region of interest" description="Disordered" evidence="9">
    <location>
        <begin position="1"/>
        <end position="146"/>
    </location>
</feature>
<evidence type="ECO:0000256" key="1">
    <source>
        <dbReference type="ARBA" id="ARBA00022527"/>
    </source>
</evidence>
<dbReference type="SMART" id="SM00220">
    <property type="entry name" value="S_TKc"/>
    <property type="match status" value="1"/>
</dbReference>
<accession>A0A835XH84</accession>
<dbReference type="PROSITE" id="PS50011">
    <property type="entry name" value="PROTEIN_KINASE_DOM"/>
    <property type="match status" value="1"/>
</dbReference>
<dbReference type="PANTHER" id="PTHR24350">
    <property type="entry name" value="SERINE/THREONINE-PROTEIN KINASE IAL-RELATED"/>
    <property type="match status" value="1"/>
</dbReference>
<evidence type="ECO:0000259" key="10">
    <source>
        <dbReference type="PROSITE" id="PS50011"/>
    </source>
</evidence>
<evidence type="ECO:0000256" key="9">
    <source>
        <dbReference type="SAM" id="MobiDB-lite"/>
    </source>
</evidence>
<dbReference type="PROSITE" id="PS00108">
    <property type="entry name" value="PROTEIN_KINASE_ST"/>
    <property type="match status" value="1"/>
</dbReference>
<dbReference type="AlphaFoldDB" id="A0A835XH84"/>
<feature type="binding site" evidence="7">
    <location>
        <position position="443"/>
    </location>
    <ligand>
        <name>ATP</name>
        <dbReference type="ChEBI" id="CHEBI:30616"/>
    </ligand>
</feature>
<feature type="compositionally biased region" description="Low complexity" evidence="9">
    <location>
        <begin position="169"/>
        <end position="229"/>
    </location>
</feature>
<dbReference type="OrthoDB" id="377346at2759"/>
<gene>
    <name evidence="11" type="ORF">HYH03_018081</name>
</gene>
<comment type="caution">
    <text evidence="11">The sequence shown here is derived from an EMBL/GenBank/DDBJ whole genome shotgun (WGS) entry which is preliminary data.</text>
</comment>
<evidence type="ECO:0000256" key="2">
    <source>
        <dbReference type="ARBA" id="ARBA00022679"/>
    </source>
</evidence>
<evidence type="ECO:0000256" key="3">
    <source>
        <dbReference type="ARBA" id="ARBA00022741"/>
    </source>
</evidence>
<dbReference type="Pfam" id="PF00069">
    <property type="entry name" value="Pkinase"/>
    <property type="match status" value="1"/>
</dbReference>
<evidence type="ECO:0000256" key="7">
    <source>
        <dbReference type="PIRSR" id="PIRSR630616-2"/>
    </source>
</evidence>
<dbReference type="InterPro" id="IPR011009">
    <property type="entry name" value="Kinase-like_dom_sf"/>
</dbReference>